<feature type="region of interest" description="Disordered" evidence="1">
    <location>
        <begin position="1"/>
        <end position="21"/>
    </location>
</feature>
<proteinExistence type="predicted"/>
<dbReference type="EMBL" id="CP042260">
    <property type="protein sequence ID" value="QDY65067.1"/>
    <property type="molecule type" value="Genomic_DNA"/>
</dbReference>
<gene>
    <name evidence="2" type="ORF">FQA45_01365</name>
</gene>
<dbReference type="Gene3D" id="3.90.550.60">
    <property type="match status" value="1"/>
</dbReference>
<evidence type="ECO:0000256" key="1">
    <source>
        <dbReference type="SAM" id="MobiDB-lite"/>
    </source>
</evidence>
<dbReference type="RefSeq" id="WP_146274972.1">
    <property type="nucleotide sequence ID" value="NZ_CP042260.1"/>
</dbReference>
<evidence type="ECO:0000313" key="3">
    <source>
        <dbReference type="Proteomes" id="UP000320717"/>
    </source>
</evidence>
<keyword evidence="3" id="KW-1185">Reference proteome</keyword>
<organism evidence="2 3">
    <name type="scientific">Glutamicibacter halophytocola</name>
    <dbReference type="NCBI Taxonomy" id="1933880"/>
    <lineage>
        <taxon>Bacteria</taxon>
        <taxon>Bacillati</taxon>
        <taxon>Actinomycetota</taxon>
        <taxon>Actinomycetes</taxon>
        <taxon>Micrococcales</taxon>
        <taxon>Micrococcaceae</taxon>
        <taxon>Glutamicibacter</taxon>
    </lineage>
</organism>
<name>A0ABX5Y5Z7_9MICC</name>
<evidence type="ECO:0008006" key="4">
    <source>
        <dbReference type="Google" id="ProtNLM"/>
    </source>
</evidence>
<dbReference type="SUPFAM" id="SSF53448">
    <property type="entry name" value="Nucleotide-diphospho-sugar transferases"/>
    <property type="match status" value="1"/>
</dbReference>
<sequence length="613" mass="70000">MTTPTAISQEQIEGPDMTESSTAYPVQPGIWLQAGISTEQEAHFHVYGPVGISLSRGVAEFAPGGLLSTSTYYNVFNYGKWKRICGDLPLELQLKGRGRYQLNVFQADRHKSWHKIVSEVVTIDGLYSHPVAVDESTSDESLLFFDLMALQDGELEDFAWATTAKPVRTPELMLSVTTFRREAEVESTVSRFREFRAGSELKDHISMTVVDNGNSLKVEDGDGVEIIANENLGGAGGFTRGLLRAREIGATHCLFMDDDASIQMEALSRTWWLLAFAKDPRTAVAGSMINASHRWQIWENGAEFELGCKPRYHGLDLRSRDAVFNMEYETTAPAPDDLYAGWWFFAFPVDQVEHLPFPFFVRGDDVSFSLVNDFDIVSLPGVASVQENFTDKASPTTWYLDFRSHLVHHLSLPEKRRSWAELQQMVASFYMRNVMRFHYDTLAAINLAFEDVLRGPKFFDKHADMSRRRDDLKALTKDEAWKPVQERPDELHGEKPRYSRALMLATLNGHLLPLGKEADANLTLSSPFRDDYRKVYGAKEITYLNGDQSSAYVVRRNQKKFWRESLRLARNTMRLRSAYEENIRLWRDGYDQLTSDSYWTDKLNLAERESTKH</sequence>
<dbReference type="Proteomes" id="UP000320717">
    <property type="component" value="Chromosome"/>
</dbReference>
<protein>
    <recommendedName>
        <fullName evidence="4">Glycosyltransferase family 2 protein</fullName>
    </recommendedName>
</protein>
<reference evidence="2 3" key="1">
    <citation type="submission" date="2019-07" db="EMBL/GenBank/DDBJ databases">
        <title>Complete Genome Sequence of drought tolerant Plant Growth-Promoting Rhizobacterium Glutamicibacter halophytocola DR408.</title>
        <authorList>
            <person name="Nishu S.D."/>
            <person name="Lee T.K."/>
        </authorList>
    </citation>
    <scope>NUCLEOTIDE SEQUENCE [LARGE SCALE GENOMIC DNA]</scope>
    <source>
        <strain evidence="2 3">DR408</strain>
    </source>
</reference>
<evidence type="ECO:0000313" key="2">
    <source>
        <dbReference type="EMBL" id="QDY65067.1"/>
    </source>
</evidence>
<dbReference type="InterPro" id="IPR029044">
    <property type="entry name" value="Nucleotide-diphossugar_trans"/>
</dbReference>
<feature type="compositionally biased region" description="Polar residues" evidence="1">
    <location>
        <begin position="1"/>
        <end position="11"/>
    </location>
</feature>
<accession>A0ABX5Y5Z7</accession>